<evidence type="ECO:0000313" key="6">
    <source>
        <dbReference type="Proteomes" id="UP000746751"/>
    </source>
</evidence>
<dbReference type="CDD" id="cd08194">
    <property type="entry name" value="Fe-ADH-like"/>
    <property type="match status" value="1"/>
</dbReference>
<name>A0A921IPC6_9ACTN</name>
<comment type="similarity">
    <text evidence="1">Belongs to the iron-containing alcohol dehydrogenase family.</text>
</comment>
<dbReference type="Gene3D" id="1.20.1090.10">
    <property type="entry name" value="Dehydroquinate synthase-like - alpha domain"/>
    <property type="match status" value="1"/>
</dbReference>
<dbReference type="EMBL" id="DYVF01000041">
    <property type="protein sequence ID" value="HJG30974.1"/>
    <property type="molecule type" value="Genomic_DNA"/>
</dbReference>
<dbReference type="Gene3D" id="3.40.50.1970">
    <property type="match status" value="1"/>
</dbReference>
<dbReference type="Pfam" id="PF00465">
    <property type="entry name" value="Fe-ADH"/>
    <property type="match status" value="1"/>
</dbReference>
<keyword evidence="2" id="KW-0560">Oxidoreductase</keyword>
<dbReference type="GO" id="GO:0046872">
    <property type="term" value="F:metal ion binding"/>
    <property type="evidence" value="ECO:0007669"/>
    <property type="project" value="InterPro"/>
</dbReference>
<reference evidence="5" key="2">
    <citation type="submission" date="2021-09" db="EMBL/GenBank/DDBJ databases">
        <authorList>
            <person name="Gilroy R."/>
        </authorList>
    </citation>
    <scope>NUCLEOTIDE SEQUENCE</scope>
    <source>
        <strain evidence="5">ChiGjej2B2-7701</strain>
    </source>
</reference>
<feature type="domain" description="Alcohol dehydrogenase iron-type/glycerol dehydrogenase GldA" evidence="3">
    <location>
        <begin position="8"/>
        <end position="174"/>
    </location>
</feature>
<dbReference type="AlphaFoldDB" id="A0A921IPC6"/>
<feature type="domain" description="Fe-containing alcohol dehydrogenase-like C-terminal" evidence="4">
    <location>
        <begin position="185"/>
        <end position="379"/>
    </location>
</feature>
<evidence type="ECO:0000259" key="4">
    <source>
        <dbReference type="Pfam" id="PF25137"/>
    </source>
</evidence>
<sequence>MAHQFTVPGRIVTGEGALEASLEVLRAFGTRAFVVCDPLMVSLGNLEVLTGALASVGISCEAFSEITGEPTDEMVARGVERARAWPCDMYIGLGGGSPIDAMKAIACMVALDADIDDQMGAEISCDRPPLVAIPTTAGTGSEVTRFTIISNTRDDVKMLLSGPSVMPDVAIVDPRFTLTAPADVTANAGVDALCHALEAATSRRMQPMSYTFSVSAIRRIFANLPACWRDGANVGAREQMAIAATEAGIAFSNASVTIVHGMSRPIGALFHVPHGLSNAMIVLECLRFVVDGAYPQFAAVARDAGVSRAEDDRAAALELLDALQGLLEELRIPTLREHGIDEVVFRAQVPKMAADAMASGSPSNTIKPLCAADLEAIYDCLISA</sequence>
<evidence type="ECO:0000313" key="5">
    <source>
        <dbReference type="EMBL" id="HJG30974.1"/>
    </source>
</evidence>
<dbReference type="FunFam" id="3.40.50.1970:FF:000003">
    <property type="entry name" value="Alcohol dehydrogenase, iron-containing"/>
    <property type="match status" value="1"/>
</dbReference>
<reference evidence="5" key="1">
    <citation type="journal article" date="2021" name="PeerJ">
        <title>Extensive microbial diversity within the chicken gut microbiome revealed by metagenomics and culture.</title>
        <authorList>
            <person name="Gilroy R."/>
            <person name="Ravi A."/>
            <person name="Getino M."/>
            <person name="Pursley I."/>
            <person name="Horton D.L."/>
            <person name="Alikhan N.F."/>
            <person name="Baker D."/>
            <person name="Gharbi K."/>
            <person name="Hall N."/>
            <person name="Watson M."/>
            <person name="Adriaenssens E.M."/>
            <person name="Foster-Nyarko E."/>
            <person name="Jarju S."/>
            <person name="Secka A."/>
            <person name="Antonio M."/>
            <person name="Oren A."/>
            <person name="Chaudhuri R.R."/>
            <person name="La Ragione R."/>
            <person name="Hildebrand F."/>
            <person name="Pallen M.J."/>
        </authorList>
    </citation>
    <scope>NUCLEOTIDE SEQUENCE</scope>
    <source>
        <strain evidence="5">ChiGjej2B2-7701</strain>
    </source>
</reference>
<dbReference type="PANTHER" id="PTHR11496:SF102">
    <property type="entry name" value="ALCOHOL DEHYDROGENASE 4"/>
    <property type="match status" value="1"/>
</dbReference>
<comment type="caution">
    <text evidence="5">The sequence shown here is derived from an EMBL/GenBank/DDBJ whole genome shotgun (WGS) entry which is preliminary data.</text>
</comment>
<proteinExistence type="inferred from homology"/>
<dbReference type="SUPFAM" id="SSF56796">
    <property type="entry name" value="Dehydroquinate synthase-like"/>
    <property type="match status" value="1"/>
</dbReference>
<dbReference type="GO" id="GO:0004022">
    <property type="term" value="F:alcohol dehydrogenase (NAD+) activity"/>
    <property type="evidence" value="ECO:0007669"/>
    <property type="project" value="TreeGrafter"/>
</dbReference>
<dbReference type="InterPro" id="IPR056798">
    <property type="entry name" value="ADH_Fe_C"/>
</dbReference>
<protein>
    <submittedName>
        <fullName evidence="5">Iron-containing alcohol dehydrogenase</fullName>
    </submittedName>
</protein>
<dbReference type="InterPro" id="IPR001670">
    <property type="entry name" value="ADH_Fe/GldA"/>
</dbReference>
<dbReference type="PANTHER" id="PTHR11496">
    <property type="entry name" value="ALCOHOL DEHYDROGENASE"/>
    <property type="match status" value="1"/>
</dbReference>
<evidence type="ECO:0000256" key="1">
    <source>
        <dbReference type="ARBA" id="ARBA00007358"/>
    </source>
</evidence>
<dbReference type="Pfam" id="PF25137">
    <property type="entry name" value="ADH_Fe_C"/>
    <property type="match status" value="1"/>
</dbReference>
<accession>A0A921IPC6</accession>
<dbReference type="Proteomes" id="UP000746751">
    <property type="component" value="Unassembled WGS sequence"/>
</dbReference>
<dbReference type="InterPro" id="IPR039697">
    <property type="entry name" value="Alcohol_dehydrogenase_Fe"/>
</dbReference>
<evidence type="ECO:0000259" key="3">
    <source>
        <dbReference type="Pfam" id="PF00465"/>
    </source>
</evidence>
<evidence type="ECO:0000256" key="2">
    <source>
        <dbReference type="ARBA" id="ARBA00023002"/>
    </source>
</evidence>
<gene>
    <name evidence="5" type="ORF">K8U80_06215</name>
</gene>
<organism evidence="5 6">
    <name type="scientific">Collinsella ihumii</name>
    <dbReference type="NCBI Taxonomy" id="1720204"/>
    <lineage>
        <taxon>Bacteria</taxon>
        <taxon>Bacillati</taxon>
        <taxon>Actinomycetota</taxon>
        <taxon>Coriobacteriia</taxon>
        <taxon>Coriobacteriales</taxon>
        <taxon>Coriobacteriaceae</taxon>
        <taxon>Collinsella</taxon>
    </lineage>
</organism>